<dbReference type="Pfam" id="PF14285">
    <property type="entry name" value="DUF4367"/>
    <property type="match status" value="1"/>
</dbReference>
<keyword evidence="1" id="KW-0472">Membrane</keyword>
<name>A0ABT2TK45_9FIRM</name>
<dbReference type="InterPro" id="IPR025377">
    <property type="entry name" value="DUF4367"/>
</dbReference>
<comment type="caution">
    <text evidence="3">The sequence shown here is derived from an EMBL/GenBank/DDBJ whole genome shotgun (WGS) entry which is preliminary data.</text>
</comment>
<keyword evidence="1" id="KW-0812">Transmembrane</keyword>
<accession>A0ABT2TK45</accession>
<evidence type="ECO:0000259" key="2">
    <source>
        <dbReference type="Pfam" id="PF14285"/>
    </source>
</evidence>
<dbReference type="RefSeq" id="WP_158425234.1">
    <property type="nucleotide sequence ID" value="NZ_JAOQJQ010000003.1"/>
</dbReference>
<reference evidence="3 4" key="1">
    <citation type="journal article" date="2021" name="ISME Commun">
        <title>Automated analysis of genomic sequences facilitates high-throughput and comprehensive description of bacteria.</title>
        <authorList>
            <person name="Hitch T.C.A."/>
        </authorList>
    </citation>
    <scope>NUCLEOTIDE SEQUENCE [LARGE SCALE GENOMIC DNA]</scope>
    <source>
        <strain evidence="3 4">Sanger_109</strain>
    </source>
</reference>
<sequence>MRIEVTDELLYKYVPKADQELLDEMPEQPDLNFTPGIQFQKRMNKLKRQSRHPGRHFHYMSAGRRIAMIILLLFAISTALSAGVKAAINFRMKIVETKKNEKYVEEEYSIDGTGYGSLKKFSYIPSGYLMEHEELSDNSYSGEYENGEGSLLVFQQTILEDGAVTARDAEFSESHYAQVRGNDVLIGTTPDGWKECFWVEEDIWCVLLAEDLPEEELIKIIEEMAESRKEA</sequence>
<evidence type="ECO:0000313" key="3">
    <source>
        <dbReference type="EMBL" id="MCU6762531.1"/>
    </source>
</evidence>
<feature type="transmembrane region" description="Helical" evidence="1">
    <location>
        <begin position="66"/>
        <end position="88"/>
    </location>
</feature>
<dbReference type="EMBL" id="JAOQJQ010000003">
    <property type="protein sequence ID" value="MCU6762531.1"/>
    <property type="molecule type" value="Genomic_DNA"/>
</dbReference>
<keyword evidence="1" id="KW-1133">Transmembrane helix</keyword>
<proteinExistence type="predicted"/>
<feature type="domain" description="DUF4367" evidence="2">
    <location>
        <begin position="120"/>
        <end position="224"/>
    </location>
</feature>
<evidence type="ECO:0000313" key="4">
    <source>
        <dbReference type="Proteomes" id="UP001652442"/>
    </source>
</evidence>
<gene>
    <name evidence="3" type="ORF">OCV88_09315</name>
</gene>
<organism evidence="3 4">
    <name type="scientific">Brotonthovivens ammoniilytica</name>
    <dbReference type="NCBI Taxonomy" id="2981725"/>
    <lineage>
        <taxon>Bacteria</taxon>
        <taxon>Bacillati</taxon>
        <taxon>Bacillota</taxon>
        <taxon>Clostridia</taxon>
        <taxon>Lachnospirales</taxon>
        <taxon>Lachnospiraceae</taxon>
        <taxon>Brotonthovivens</taxon>
    </lineage>
</organism>
<dbReference type="Proteomes" id="UP001652442">
    <property type="component" value="Unassembled WGS sequence"/>
</dbReference>
<protein>
    <submittedName>
        <fullName evidence="3">DUF4367 domain-containing protein</fullName>
    </submittedName>
</protein>
<keyword evidence="4" id="KW-1185">Reference proteome</keyword>
<evidence type="ECO:0000256" key="1">
    <source>
        <dbReference type="SAM" id="Phobius"/>
    </source>
</evidence>